<evidence type="ECO:0000313" key="3">
    <source>
        <dbReference type="Proteomes" id="UP001231109"/>
    </source>
</evidence>
<dbReference type="Pfam" id="PF14302">
    <property type="entry name" value="DUF4377"/>
    <property type="match status" value="1"/>
</dbReference>
<evidence type="ECO:0000259" key="1">
    <source>
        <dbReference type="Pfam" id="PF14302"/>
    </source>
</evidence>
<dbReference type="EMBL" id="JAPJDZ010000293">
    <property type="protein sequence ID" value="MDP5138770.1"/>
    <property type="molecule type" value="Genomic_DNA"/>
</dbReference>
<feature type="non-terminal residue" evidence="2">
    <location>
        <position position="161"/>
    </location>
</feature>
<evidence type="ECO:0000313" key="2">
    <source>
        <dbReference type="EMBL" id="MDP5138770.1"/>
    </source>
</evidence>
<comment type="caution">
    <text evidence="2">The sequence shown here is derived from an EMBL/GenBank/DDBJ whole genome shotgun (WGS) entry which is preliminary data.</text>
</comment>
<organism evidence="2 3">
    <name type="scientific">Rheinheimera baltica</name>
    <dbReference type="NCBI Taxonomy" id="67576"/>
    <lineage>
        <taxon>Bacteria</taxon>
        <taxon>Pseudomonadati</taxon>
        <taxon>Pseudomonadota</taxon>
        <taxon>Gammaproteobacteria</taxon>
        <taxon>Chromatiales</taxon>
        <taxon>Chromatiaceae</taxon>
        <taxon>Rheinheimera</taxon>
    </lineage>
</organism>
<gene>
    <name evidence="2" type="ORF">ORJ04_22755</name>
</gene>
<keyword evidence="3" id="KW-1185">Reference proteome</keyword>
<dbReference type="PROSITE" id="PS51257">
    <property type="entry name" value="PROKAR_LIPOPROTEIN"/>
    <property type="match status" value="1"/>
</dbReference>
<sequence>MIKRIGIVLISCVFLISCQKGEESNTETVETLTNTETLEFLSYKTPCYTLSQMLCNVEAINGNKQISYTAVDGFNYVWGHSYKLTVNVSKLTNPLSDGSDTKYDLLNILLDTEDSLGTRYEFELVELLETTFLKDEGVLYFLGQPFTCSANVDRDVLLTLN</sequence>
<name>A0ABT9I5V6_9GAMM</name>
<accession>A0ABT9I5V6</accession>
<dbReference type="Proteomes" id="UP001231109">
    <property type="component" value="Unassembled WGS sequence"/>
</dbReference>
<dbReference type="InterPro" id="IPR025485">
    <property type="entry name" value="DUF4377"/>
</dbReference>
<proteinExistence type="predicted"/>
<reference evidence="2 3" key="1">
    <citation type="submission" date="2022-11" db="EMBL/GenBank/DDBJ databases">
        <title>Viruses from the air-sea interface of a natural surface slick.</title>
        <authorList>
            <person name="Rahlff J."/>
            <person name="Holmfeldt K."/>
        </authorList>
    </citation>
    <scope>NUCLEOTIDE SEQUENCE [LARGE SCALE GENOMIC DNA]</scope>
    <source>
        <strain evidence="2 3">SMS4</strain>
    </source>
</reference>
<feature type="domain" description="DUF4377" evidence="1">
    <location>
        <begin position="59"/>
        <end position="109"/>
    </location>
</feature>
<protein>
    <submittedName>
        <fullName evidence="2">DUF4377 domain-containing protein</fullName>
    </submittedName>
</protein>
<dbReference type="RefSeq" id="WP_305977867.1">
    <property type="nucleotide sequence ID" value="NZ_JAPJDZ010000293.1"/>
</dbReference>